<dbReference type="EMBL" id="ABCS01000059">
    <property type="protein sequence ID" value="EDM76718.1"/>
    <property type="molecule type" value="Genomic_DNA"/>
</dbReference>
<feature type="domain" description="HTTM-like" evidence="6">
    <location>
        <begin position="54"/>
        <end position="358"/>
    </location>
</feature>
<keyword evidence="8" id="KW-1185">Reference proteome</keyword>
<feature type="transmembrane region" description="Helical" evidence="5">
    <location>
        <begin position="29"/>
        <end position="46"/>
    </location>
</feature>
<feature type="transmembrane region" description="Helical" evidence="5">
    <location>
        <begin position="67"/>
        <end position="89"/>
    </location>
</feature>
<comment type="subcellular location">
    <subcellularLocation>
        <location evidence="1">Endomembrane system</location>
        <topology evidence="1">Multi-pass membrane protein</topology>
    </subcellularLocation>
</comment>
<feature type="transmembrane region" description="Helical" evidence="5">
    <location>
        <begin position="143"/>
        <end position="162"/>
    </location>
</feature>
<proteinExistence type="predicted"/>
<feature type="transmembrane region" description="Helical" evidence="5">
    <location>
        <begin position="294"/>
        <end position="315"/>
    </location>
</feature>
<sequence length="657" mass="75281">MTFMTTPLLLALAKKKEIDVSAHIDVSTQALWIAAAAVAIFFILRPELWRRIFFERRDARPAALTRIAFGITIMWTFLDLLVLQGEFLFTDQGLLLTEMARKNYGGKMRTLWDPEYGVEHWWDYFMILTDRWTVLFIRSDPPFVYAMFGVLFFCCTMMIIGWRTRLFTVLTWLAVLQLYNYNPIYFTGGDTVLRVHAFFMIFVDWGQAYSVDSWRKRRKAISKGETAALPDYKQIAGWPRIIFMIQLAAIYSSTGLLKSGKTWADGTALYYALNLDHFYRFPNHLMNAWMTKLYITRGAAILVHWWEILFPLLFLGEALRGWDRDEKAGTWQGPVPRWTLYCVAMAASIYGVWYGPSWTRPLPLLLLAGLILVDRMWLKEADTSGKGALSWVVRVSSWACVVVFFVVAAYMADLGVHYYYKPGAKVAAFWKNKEMLGTLASVMTLVIPAFAGGLILGLRRWAPKVYLFVRDWLLGKRFWLVLGFLFHLGIDASMNVGTFVQVMIAVYPIWLAGQDIDKMWWYLYRLPAKPGEGGRPAWPEGKLKQGLRLAIAPFERAVYRVERDPWVVVHGADDVDVRRVALLRCWDLGQRLRFELDEDRAKGAPLTLRAPDGKSTLTGADAGAVLIPLFPGLWWLWPLSLVPGVGKLAVLILRQRG</sequence>
<accession>A6GBL2</accession>
<reference evidence="7 8" key="1">
    <citation type="submission" date="2007-06" db="EMBL/GenBank/DDBJ databases">
        <authorList>
            <person name="Shimkets L."/>
            <person name="Ferriera S."/>
            <person name="Johnson J."/>
            <person name="Kravitz S."/>
            <person name="Beeson K."/>
            <person name="Sutton G."/>
            <person name="Rogers Y.-H."/>
            <person name="Friedman R."/>
            <person name="Frazier M."/>
            <person name="Venter J.C."/>
        </authorList>
    </citation>
    <scope>NUCLEOTIDE SEQUENCE [LARGE SCALE GENOMIC DNA]</scope>
    <source>
        <strain evidence="7 8">SIR-1</strain>
    </source>
</reference>
<evidence type="ECO:0000256" key="1">
    <source>
        <dbReference type="ARBA" id="ARBA00004127"/>
    </source>
</evidence>
<dbReference type="GO" id="GO:0012505">
    <property type="term" value="C:endomembrane system"/>
    <property type="evidence" value="ECO:0007669"/>
    <property type="project" value="UniProtKB-SubCell"/>
</dbReference>
<evidence type="ECO:0000313" key="7">
    <source>
        <dbReference type="EMBL" id="EDM76718.1"/>
    </source>
</evidence>
<dbReference type="eggNOG" id="COG3011">
    <property type="taxonomic scope" value="Bacteria"/>
</dbReference>
<dbReference type="InterPro" id="IPR011020">
    <property type="entry name" value="HTTM-like"/>
</dbReference>
<evidence type="ECO:0000313" key="8">
    <source>
        <dbReference type="Proteomes" id="UP000005801"/>
    </source>
</evidence>
<comment type="caution">
    <text evidence="7">The sequence shown here is derived from an EMBL/GenBank/DDBJ whole genome shotgun (WGS) entry which is preliminary data.</text>
</comment>
<dbReference type="STRING" id="391625.PPSIR1_33726"/>
<keyword evidence="3 5" id="KW-1133">Transmembrane helix</keyword>
<evidence type="ECO:0000256" key="2">
    <source>
        <dbReference type="ARBA" id="ARBA00022692"/>
    </source>
</evidence>
<protein>
    <submittedName>
        <fullName evidence="7">HTTM</fullName>
    </submittedName>
</protein>
<organism evidence="7 8">
    <name type="scientific">Plesiocystis pacifica SIR-1</name>
    <dbReference type="NCBI Taxonomy" id="391625"/>
    <lineage>
        <taxon>Bacteria</taxon>
        <taxon>Pseudomonadati</taxon>
        <taxon>Myxococcota</taxon>
        <taxon>Polyangia</taxon>
        <taxon>Nannocystales</taxon>
        <taxon>Nannocystaceae</taxon>
        <taxon>Plesiocystis</taxon>
    </lineage>
</organism>
<gene>
    <name evidence="7" type="ORF">PPSIR1_33726</name>
</gene>
<feature type="transmembrane region" description="Helical" evidence="5">
    <location>
        <begin position="335"/>
        <end position="355"/>
    </location>
</feature>
<dbReference type="PANTHER" id="PTHR39535">
    <property type="entry name" value="SPORULATION-DELAYING PROTEIN SDPB"/>
    <property type="match status" value="1"/>
</dbReference>
<feature type="transmembrane region" description="Helical" evidence="5">
    <location>
        <begin position="398"/>
        <end position="420"/>
    </location>
</feature>
<dbReference type="Proteomes" id="UP000005801">
    <property type="component" value="Unassembled WGS sequence"/>
</dbReference>
<feature type="transmembrane region" description="Helical" evidence="5">
    <location>
        <begin position="440"/>
        <end position="458"/>
    </location>
</feature>
<keyword evidence="4 5" id="KW-0472">Membrane</keyword>
<dbReference type="PANTHER" id="PTHR39535:SF2">
    <property type="entry name" value="HTTM DOMAIN-CONTAINING PROTEIN"/>
    <property type="match status" value="1"/>
</dbReference>
<dbReference type="SMART" id="SM00752">
    <property type="entry name" value="HTTM"/>
    <property type="match status" value="1"/>
</dbReference>
<dbReference type="AlphaFoldDB" id="A6GBL2"/>
<feature type="transmembrane region" description="Helical" evidence="5">
    <location>
        <begin position="634"/>
        <end position="653"/>
    </location>
</feature>
<dbReference type="InterPro" id="IPR052964">
    <property type="entry name" value="Sporulation_signal_mat"/>
</dbReference>
<evidence type="ECO:0000256" key="5">
    <source>
        <dbReference type="SAM" id="Phobius"/>
    </source>
</evidence>
<name>A6GBL2_9BACT</name>
<evidence type="ECO:0000256" key="3">
    <source>
        <dbReference type="ARBA" id="ARBA00022989"/>
    </source>
</evidence>
<keyword evidence="2 5" id="KW-0812">Transmembrane</keyword>
<evidence type="ECO:0000259" key="6">
    <source>
        <dbReference type="SMART" id="SM00752"/>
    </source>
</evidence>
<feature type="transmembrane region" description="Helical" evidence="5">
    <location>
        <begin position="478"/>
        <end position="510"/>
    </location>
</feature>
<evidence type="ECO:0000256" key="4">
    <source>
        <dbReference type="ARBA" id="ARBA00023136"/>
    </source>
</evidence>